<feature type="compositionally biased region" description="Basic residues" evidence="2">
    <location>
        <begin position="1"/>
        <end position="15"/>
    </location>
</feature>
<evidence type="ECO:0000259" key="3">
    <source>
        <dbReference type="Pfam" id="PF00248"/>
    </source>
</evidence>
<dbReference type="Pfam" id="PF00248">
    <property type="entry name" value="Aldo_ket_red"/>
    <property type="match status" value="1"/>
</dbReference>
<dbReference type="PANTHER" id="PTHR43364">
    <property type="entry name" value="NADH-SPECIFIC METHYLGLYOXAL REDUCTASE-RELATED"/>
    <property type="match status" value="1"/>
</dbReference>
<feature type="region of interest" description="Disordered" evidence="2">
    <location>
        <begin position="1"/>
        <end position="35"/>
    </location>
</feature>
<feature type="region of interest" description="Disordered" evidence="2">
    <location>
        <begin position="380"/>
        <end position="417"/>
    </location>
</feature>
<dbReference type="GO" id="GO:0005829">
    <property type="term" value="C:cytosol"/>
    <property type="evidence" value="ECO:0007669"/>
    <property type="project" value="TreeGrafter"/>
</dbReference>
<gene>
    <name evidence="4" type="ORF">D7294_26570</name>
</gene>
<organism evidence="4 5">
    <name type="scientific">Streptomyces hoynatensis</name>
    <dbReference type="NCBI Taxonomy" id="1141874"/>
    <lineage>
        <taxon>Bacteria</taxon>
        <taxon>Bacillati</taxon>
        <taxon>Actinomycetota</taxon>
        <taxon>Actinomycetes</taxon>
        <taxon>Kitasatosporales</taxon>
        <taxon>Streptomycetaceae</taxon>
        <taxon>Streptomyces</taxon>
    </lineage>
</organism>
<feature type="domain" description="NADP-dependent oxidoreductase" evidence="3">
    <location>
        <begin position="57"/>
        <end position="361"/>
    </location>
</feature>
<dbReference type="EMBL" id="RBAL01000021">
    <property type="protein sequence ID" value="RKN37931.1"/>
    <property type="molecule type" value="Genomic_DNA"/>
</dbReference>
<dbReference type="InterPro" id="IPR050523">
    <property type="entry name" value="AKR_Detox_Biosynth"/>
</dbReference>
<dbReference type="PANTHER" id="PTHR43364:SF4">
    <property type="entry name" value="NAD(P)-LINKED OXIDOREDUCTASE SUPERFAMILY PROTEIN"/>
    <property type="match status" value="1"/>
</dbReference>
<dbReference type="Gene3D" id="3.20.20.100">
    <property type="entry name" value="NADP-dependent oxidoreductase domain"/>
    <property type="match status" value="1"/>
</dbReference>
<name>A0A3A9YP77_9ACTN</name>
<proteinExistence type="predicted"/>
<reference evidence="4 5" key="1">
    <citation type="journal article" date="2014" name="Int. J. Syst. Evol. Microbiol.">
        <title>Streptomyces hoynatensis sp. nov., isolated from deep marine sediment.</title>
        <authorList>
            <person name="Veyisoglu A."/>
            <person name="Sahin N."/>
        </authorList>
    </citation>
    <scope>NUCLEOTIDE SEQUENCE [LARGE SCALE GENOMIC DNA]</scope>
    <source>
        <strain evidence="4 5">KCTC 29097</strain>
    </source>
</reference>
<dbReference type="AlphaFoldDB" id="A0A3A9YP77"/>
<evidence type="ECO:0000256" key="2">
    <source>
        <dbReference type="SAM" id="MobiDB-lite"/>
    </source>
</evidence>
<keyword evidence="1" id="KW-0560">Oxidoreductase</keyword>
<evidence type="ECO:0000313" key="5">
    <source>
        <dbReference type="Proteomes" id="UP000272474"/>
    </source>
</evidence>
<comment type="caution">
    <text evidence="4">The sequence shown here is derived from an EMBL/GenBank/DDBJ whole genome shotgun (WGS) entry which is preliminary data.</text>
</comment>
<protein>
    <submittedName>
        <fullName evidence="4">Aldo/keto reductase</fullName>
    </submittedName>
</protein>
<dbReference type="Proteomes" id="UP000272474">
    <property type="component" value="Unassembled WGS sequence"/>
</dbReference>
<sequence length="417" mass="45117">MTQRRLHTGPIRRRGAQPTPLATAPVTFPASRGPTAEDRMTDIGYRFLGTTGLRVSRLCLGAATMGSRWGARWTMSQADADSLVGTALDNGINFFDTANVYNGGESEQWLGKAIRRARAREAVVVATKFGYLTDPRNANSGGCSRNAMFGAVERSLRRLGTDWIDLYYLHLWDGVTPPEETLAAAADLVAGGKIRYFGISNVPGWYLARCQALAQWQGLPPVAAVQMNYNLLERGVEHEICPLLDRGPALVGWGPLANGLLAGHYRVDRAARVIRGRGRLTESFTTGDLDPFDETVPRVLDCLREVARELGSSAAQVALAWLLHRPRLTSVALGVSSPAQLRENLASLDLTLPREALSRLDLASRRPLPYPHTFLAPGYQRLVHPQGPPAPAAQPPATAEETGPDPDPDPDAAPAPG</sequence>
<evidence type="ECO:0000256" key="1">
    <source>
        <dbReference type="ARBA" id="ARBA00023002"/>
    </source>
</evidence>
<dbReference type="GO" id="GO:0016491">
    <property type="term" value="F:oxidoreductase activity"/>
    <property type="evidence" value="ECO:0007669"/>
    <property type="project" value="UniProtKB-KW"/>
</dbReference>
<keyword evidence="5" id="KW-1185">Reference proteome</keyword>
<dbReference type="InterPro" id="IPR036812">
    <property type="entry name" value="NAD(P)_OxRdtase_dom_sf"/>
</dbReference>
<dbReference type="InterPro" id="IPR023210">
    <property type="entry name" value="NADP_OxRdtase_dom"/>
</dbReference>
<evidence type="ECO:0000313" key="4">
    <source>
        <dbReference type="EMBL" id="RKN37931.1"/>
    </source>
</evidence>
<accession>A0A3A9YP77</accession>
<dbReference type="SUPFAM" id="SSF51430">
    <property type="entry name" value="NAD(P)-linked oxidoreductase"/>
    <property type="match status" value="1"/>
</dbReference>